<dbReference type="GO" id="GO:0005737">
    <property type="term" value="C:cytoplasm"/>
    <property type="evidence" value="ECO:0007669"/>
    <property type="project" value="UniProtKB-SubCell"/>
</dbReference>
<dbReference type="Proteomes" id="UP000004994">
    <property type="component" value="Chromosome 11"/>
</dbReference>
<evidence type="ECO:0000256" key="4">
    <source>
        <dbReference type="ARBA" id="ARBA00022737"/>
    </source>
</evidence>
<dbReference type="InterPro" id="IPR040122">
    <property type="entry name" value="Importin_beta"/>
</dbReference>
<protein>
    <submittedName>
        <fullName evidence="6">Uncharacterized protein</fullName>
    </submittedName>
</protein>
<keyword evidence="3" id="KW-0963">Cytoplasm</keyword>
<dbReference type="InterPro" id="IPR011989">
    <property type="entry name" value="ARM-like"/>
</dbReference>
<reference evidence="6" key="1">
    <citation type="journal article" date="2012" name="Nature">
        <title>The tomato genome sequence provides insights into fleshy fruit evolution.</title>
        <authorList>
            <consortium name="Tomato Genome Consortium"/>
        </authorList>
    </citation>
    <scope>NUCLEOTIDE SEQUENCE [LARGE SCALE GENOMIC DNA]</scope>
    <source>
        <strain evidence="6">cv. Heinz 1706</strain>
    </source>
</reference>
<comment type="subcellular location">
    <subcellularLocation>
        <location evidence="1">Cytoplasm</location>
    </subcellularLocation>
</comment>
<sequence length="389" mass="43956">MPIVLKSAQLSVSNSSDTDDHDDERVHSEVTAGNKNIGIRSALLEEKTLACHMLCCFATELKGRLHLWVNEVVSALVPNLTFEFSEEVRMTAISAMPLLLNSASCAMKKELPVTGCGKCPVQKLSNTVILSLLDVLKKIGICLGTMVKKLKASFFPLLDKLLPYVSLMWSDDRTAEERRIVVHLFRDVAEQYYEDWIPLLFKVYYHKDPDVPQIVAIAFGICAEFGADFLKPHAEAMFNCLKSALEHPNAKYQYNIMAYEAAVFTCGKLNQFLSDDFYTSEFLWLWLSHLPIRCNLDEAKISHGILCSMIETFEDRAIGPRGLHIPKIIAIFAEVLWAGNNLATEETRGRIIKLLKKFQREQHPSVLFETLETLPLPHQNLVRTVLSTL</sequence>
<dbReference type="GO" id="GO:0006606">
    <property type="term" value="P:protein import into nucleus"/>
    <property type="evidence" value="ECO:0007669"/>
    <property type="project" value="InterPro"/>
</dbReference>
<dbReference type="Gene3D" id="1.25.10.10">
    <property type="entry name" value="Leucine-rich Repeat Variant"/>
    <property type="match status" value="1"/>
</dbReference>
<dbReference type="Gramene" id="Solyc11g011790.2.1">
    <property type="protein sequence ID" value="Solyc11g011790.2.1"/>
    <property type="gene ID" value="Solyc11g011790.2"/>
</dbReference>
<organism evidence="6">
    <name type="scientific">Solanum lycopersicum</name>
    <name type="common">Tomato</name>
    <name type="synonym">Lycopersicon esculentum</name>
    <dbReference type="NCBI Taxonomy" id="4081"/>
    <lineage>
        <taxon>Eukaryota</taxon>
        <taxon>Viridiplantae</taxon>
        <taxon>Streptophyta</taxon>
        <taxon>Embryophyta</taxon>
        <taxon>Tracheophyta</taxon>
        <taxon>Spermatophyta</taxon>
        <taxon>Magnoliopsida</taxon>
        <taxon>eudicotyledons</taxon>
        <taxon>Gunneridae</taxon>
        <taxon>Pentapetalae</taxon>
        <taxon>asterids</taxon>
        <taxon>lamiids</taxon>
        <taxon>Solanales</taxon>
        <taxon>Solanaceae</taxon>
        <taxon>Solanoideae</taxon>
        <taxon>Solaneae</taxon>
        <taxon>Solanum</taxon>
        <taxon>Solanum subgen. Lycopersicon</taxon>
    </lineage>
</organism>
<evidence type="ECO:0000256" key="5">
    <source>
        <dbReference type="ARBA" id="ARBA00022927"/>
    </source>
</evidence>
<dbReference type="PANTHER" id="PTHR10527">
    <property type="entry name" value="IMPORTIN BETA"/>
    <property type="match status" value="1"/>
</dbReference>
<dbReference type="InParanoid" id="A0A3Q7IRN2"/>
<evidence type="ECO:0000256" key="3">
    <source>
        <dbReference type="ARBA" id="ARBA00022490"/>
    </source>
</evidence>
<name>A0A3Q7IRN2_SOLLC</name>
<evidence type="ECO:0000256" key="1">
    <source>
        <dbReference type="ARBA" id="ARBA00004496"/>
    </source>
</evidence>
<proteinExistence type="predicted"/>
<dbReference type="InterPro" id="IPR016024">
    <property type="entry name" value="ARM-type_fold"/>
</dbReference>
<dbReference type="STRING" id="4081.A0A3Q7IRN2"/>
<dbReference type="OMA" id="ANIMATD"/>
<keyword evidence="5" id="KW-0653">Protein transport</keyword>
<dbReference type="AlphaFoldDB" id="A0A3Q7IRN2"/>
<dbReference type="SUPFAM" id="SSF48371">
    <property type="entry name" value="ARM repeat"/>
    <property type="match status" value="1"/>
</dbReference>
<evidence type="ECO:0000313" key="6">
    <source>
        <dbReference type="EnsemblPlants" id="Solyc11g011790.2.1"/>
    </source>
</evidence>
<reference evidence="6" key="2">
    <citation type="submission" date="2019-01" db="UniProtKB">
        <authorList>
            <consortium name="EnsemblPlants"/>
        </authorList>
    </citation>
    <scope>IDENTIFICATION</scope>
    <source>
        <strain evidence="6">cv. Heinz 1706</strain>
    </source>
</reference>
<evidence type="ECO:0000313" key="7">
    <source>
        <dbReference type="Proteomes" id="UP000004994"/>
    </source>
</evidence>
<keyword evidence="4" id="KW-0677">Repeat</keyword>
<evidence type="ECO:0000256" key="2">
    <source>
        <dbReference type="ARBA" id="ARBA00022448"/>
    </source>
</evidence>
<keyword evidence="2" id="KW-0813">Transport</keyword>
<accession>A0A3Q7IRN2</accession>
<keyword evidence="7" id="KW-1185">Reference proteome</keyword>
<dbReference type="EnsemblPlants" id="Solyc11g011790.2.1">
    <property type="protein sequence ID" value="Solyc11g011790.2.1"/>
    <property type="gene ID" value="Solyc11g011790.2"/>
</dbReference>